<organism evidence="1 2">
    <name type="scientific">Paenibacillus dendrobii</name>
    <dbReference type="NCBI Taxonomy" id="2691084"/>
    <lineage>
        <taxon>Bacteria</taxon>
        <taxon>Bacillati</taxon>
        <taxon>Bacillota</taxon>
        <taxon>Bacilli</taxon>
        <taxon>Bacillales</taxon>
        <taxon>Paenibacillaceae</taxon>
        <taxon>Paenibacillus</taxon>
    </lineage>
</organism>
<dbReference type="Proteomes" id="UP000460318">
    <property type="component" value="Unassembled WGS sequence"/>
</dbReference>
<dbReference type="AlphaFoldDB" id="A0A7X3II26"/>
<reference evidence="1 2" key="1">
    <citation type="submission" date="2019-12" db="EMBL/GenBank/DDBJ databases">
        <title>Paenibacillus sp. nov., an endophytic bacterium isolated from the stem of Dendrobium.</title>
        <authorList>
            <person name="Zhao R."/>
        </authorList>
    </citation>
    <scope>NUCLEOTIDE SEQUENCE [LARGE SCALE GENOMIC DNA]</scope>
    <source>
        <strain evidence="1 2">HJL G12</strain>
    </source>
</reference>
<gene>
    <name evidence="1" type="ORF">GRF59_11950</name>
</gene>
<comment type="caution">
    <text evidence="1">The sequence shown here is derived from an EMBL/GenBank/DDBJ whole genome shotgun (WGS) entry which is preliminary data.</text>
</comment>
<evidence type="ECO:0000313" key="1">
    <source>
        <dbReference type="EMBL" id="MWV44343.1"/>
    </source>
</evidence>
<protein>
    <submittedName>
        <fullName evidence="1">Uncharacterized protein</fullName>
    </submittedName>
</protein>
<proteinExistence type="predicted"/>
<dbReference type="EMBL" id="WUBI01000001">
    <property type="protein sequence ID" value="MWV44343.1"/>
    <property type="molecule type" value="Genomic_DNA"/>
</dbReference>
<accession>A0A7X3II26</accession>
<evidence type="ECO:0000313" key="2">
    <source>
        <dbReference type="Proteomes" id="UP000460318"/>
    </source>
</evidence>
<name>A0A7X3II26_9BACL</name>
<sequence>MDYINKLSNKEISELLFFSHMAKPLNRIPMNRFAYHSHDDGWFNKLFVEDLRDYKSLLSNVIISKLEVITRRTFTELPDEITSVLLESTREGLFIDLSRIVKTRVKVKVPLTGIGHHTDMDRVYNFREEIKDYKIFIEYSETKKSWQLLKEG</sequence>
<keyword evidence="2" id="KW-1185">Reference proteome</keyword>